<proteinExistence type="predicted"/>
<dbReference type="Proteomes" id="UP000001075">
    <property type="component" value="Unassembled WGS sequence"/>
</dbReference>
<evidence type="ECO:0000256" key="1">
    <source>
        <dbReference type="SAM" id="MobiDB-lite"/>
    </source>
</evidence>
<dbReference type="AlphaFoldDB" id="G3IDR1"/>
<dbReference type="EMBL" id="JH002090">
    <property type="protein sequence ID" value="EGW12052.1"/>
    <property type="molecule type" value="Genomic_DNA"/>
</dbReference>
<accession>G3IDR1</accession>
<gene>
    <name evidence="2" type="ORF">I79_021844</name>
</gene>
<evidence type="ECO:0000313" key="3">
    <source>
        <dbReference type="Proteomes" id="UP000001075"/>
    </source>
</evidence>
<reference evidence="3" key="1">
    <citation type="journal article" date="2011" name="Nat. Biotechnol.">
        <title>The genomic sequence of the Chinese hamster ovary (CHO)-K1 cell line.</title>
        <authorList>
            <person name="Xu X."/>
            <person name="Nagarajan H."/>
            <person name="Lewis N.E."/>
            <person name="Pan S."/>
            <person name="Cai Z."/>
            <person name="Liu X."/>
            <person name="Chen W."/>
            <person name="Xie M."/>
            <person name="Wang W."/>
            <person name="Hammond S."/>
            <person name="Andersen M.R."/>
            <person name="Neff N."/>
            <person name="Passarelli B."/>
            <person name="Koh W."/>
            <person name="Fan H.C."/>
            <person name="Wang J."/>
            <person name="Gui Y."/>
            <person name="Lee K.H."/>
            <person name="Betenbaugh M.J."/>
            <person name="Quake S.R."/>
            <person name="Famili I."/>
            <person name="Palsson B.O."/>
            <person name="Wang J."/>
        </authorList>
    </citation>
    <scope>NUCLEOTIDE SEQUENCE [LARGE SCALE GENOMIC DNA]</scope>
    <source>
        <strain evidence="3">CHO K1 cell line</strain>
    </source>
</reference>
<sequence length="115" mass="12433">MWQLSPGERKPVGFRRSQARGTARLQRGLRRGQNQSDTDGWGFPPTFRAAAADSVATGLPPPEQLAGRANGAPLHLPWLWEVKGTRPPELIFWPVLGPWEVGSVAVRIGPSSSAG</sequence>
<protein>
    <submittedName>
        <fullName evidence="2">Uncharacterized protein</fullName>
    </submittedName>
</protein>
<evidence type="ECO:0000313" key="2">
    <source>
        <dbReference type="EMBL" id="EGW12052.1"/>
    </source>
</evidence>
<dbReference type="InParanoid" id="G3IDR1"/>
<name>G3IDR1_CRIGR</name>
<feature type="region of interest" description="Disordered" evidence="1">
    <location>
        <begin position="1"/>
        <end position="47"/>
    </location>
</feature>
<organism evidence="2 3">
    <name type="scientific">Cricetulus griseus</name>
    <name type="common">Chinese hamster</name>
    <name type="synonym">Cricetulus barabensis griseus</name>
    <dbReference type="NCBI Taxonomy" id="10029"/>
    <lineage>
        <taxon>Eukaryota</taxon>
        <taxon>Metazoa</taxon>
        <taxon>Chordata</taxon>
        <taxon>Craniata</taxon>
        <taxon>Vertebrata</taxon>
        <taxon>Euteleostomi</taxon>
        <taxon>Mammalia</taxon>
        <taxon>Eutheria</taxon>
        <taxon>Euarchontoglires</taxon>
        <taxon>Glires</taxon>
        <taxon>Rodentia</taxon>
        <taxon>Myomorpha</taxon>
        <taxon>Muroidea</taxon>
        <taxon>Cricetidae</taxon>
        <taxon>Cricetinae</taxon>
        <taxon>Cricetulus</taxon>
    </lineage>
</organism>